<proteinExistence type="predicted"/>
<organism evidence="1">
    <name type="scientific">Blastochloris viridis</name>
    <name type="common">Rhodopseudomonas viridis</name>
    <dbReference type="NCBI Taxonomy" id="1079"/>
    <lineage>
        <taxon>Bacteria</taxon>
        <taxon>Pseudomonadati</taxon>
        <taxon>Pseudomonadota</taxon>
        <taxon>Alphaproteobacteria</taxon>
        <taxon>Hyphomicrobiales</taxon>
        <taxon>Blastochloridaceae</taxon>
        <taxon>Blastochloris</taxon>
    </lineage>
</organism>
<reference evidence="1" key="1">
    <citation type="journal article" date="2015" name="Genome Announc.">
        <title>Complete Genome Sequence of the Bacteriochlorophyll b-Producing Photosynthetic Bacterium Blastochloris viridis.</title>
        <authorList>
            <person name="Tsukatani Y."/>
            <person name="Hirose Y."/>
            <person name="Harada J."/>
            <person name="Misawa N."/>
            <person name="Mori K."/>
            <person name="Inoue K."/>
            <person name="Tamiaki H."/>
        </authorList>
    </citation>
    <scope>NUCLEOTIDE SEQUENCE [LARGE SCALE GENOMIC DNA]</scope>
    <source>
        <strain evidence="1">DSM 133</strain>
    </source>
</reference>
<dbReference type="EMBL" id="AP014854">
    <property type="protein sequence ID" value="BAR98587.1"/>
    <property type="molecule type" value="Genomic_DNA"/>
</dbReference>
<gene>
    <name evidence="1" type="ORF">BV133_994</name>
</gene>
<dbReference type="InterPro" id="IPR027417">
    <property type="entry name" value="P-loop_NTPase"/>
</dbReference>
<name>A0A182D0T1_BLAVI</name>
<accession>A0A182D0T1</accession>
<dbReference type="AlphaFoldDB" id="A0A182D0T1"/>
<dbReference type="Gene3D" id="3.40.50.300">
    <property type="entry name" value="P-loop containing nucleotide triphosphate hydrolases"/>
    <property type="match status" value="1"/>
</dbReference>
<protein>
    <submittedName>
        <fullName evidence="1">TPR repeat-containing protein</fullName>
    </submittedName>
</protein>
<dbReference type="Pfam" id="PF13469">
    <property type="entry name" value="Sulfotransfer_3"/>
    <property type="match status" value="1"/>
</dbReference>
<sequence>MIDAAAAAAKPEDAMETDAGRQVTVVTGLPRSGTSMVMRMLAEGGFPILTDGLRGADDDNVYGYFEYEPAKDIAHSVAWLDAAAGRAVKIVTPLVLRLPPDRPYRVLFIRRDLGAVIRSQDRMVRRRGGEPGEADWRSRLAAIEAETEAWCAAMPAGRTLRLRYEDTVAAPKLASAAICDFLGRDLAVAAMADAVAPPRPVAGDALHNP</sequence>
<dbReference type="SUPFAM" id="SSF52540">
    <property type="entry name" value="P-loop containing nucleoside triphosphate hydrolases"/>
    <property type="match status" value="1"/>
</dbReference>
<evidence type="ECO:0000313" key="1">
    <source>
        <dbReference type="EMBL" id="BAR98587.1"/>
    </source>
</evidence>
<dbReference type="PATRIC" id="fig|1079.8.peg.1029"/>